<accession>A0ABU6K3A4</accession>
<organism evidence="2 3">
    <name type="scientific">Uliginosibacterium silvisoli</name>
    <dbReference type="NCBI Taxonomy" id="3114758"/>
    <lineage>
        <taxon>Bacteria</taxon>
        <taxon>Pseudomonadati</taxon>
        <taxon>Pseudomonadota</taxon>
        <taxon>Betaproteobacteria</taxon>
        <taxon>Rhodocyclales</taxon>
        <taxon>Zoogloeaceae</taxon>
        <taxon>Uliginosibacterium</taxon>
    </lineage>
</organism>
<reference evidence="2 3" key="1">
    <citation type="submission" date="2024-01" db="EMBL/GenBank/DDBJ databases">
        <title>Uliginosibacterium soil sp. nov.</title>
        <authorList>
            <person name="Lv Y."/>
        </authorList>
    </citation>
    <scope>NUCLEOTIDE SEQUENCE [LARGE SCALE GENOMIC DNA]</scope>
    <source>
        <strain evidence="2 3">H3</strain>
    </source>
</reference>
<dbReference type="RefSeq" id="WP_327599340.1">
    <property type="nucleotide sequence ID" value="NZ_JAYXHS010000002.1"/>
</dbReference>
<gene>
    <name evidence="2" type="ORF">VVD49_11610</name>
</gene>
<keyword evidence="3" id="KW-1185">Reference proteome</keyword>
<feature type="signal peptide" evidence="1">
    <location>
        <begin position="1"/>
        <end position="21"/>
    </location>
</feature>
<sequence>MTSTRFFVAVMALGFASLGNAGNSGGPNVVWINFDVAAKSVMDERISAIVLADKPMCWEATESHIYMTRRPKGLTDDLARRALIERSRTAISKLSAILASYRDEYTTGLDGVIAYIPGNPSRMVSLTTGSKKVKADTIDIKDDVNAVESSFCMVMPETVRKS</sequence>
<name>A0ABU6K3A4_9RHOO</name>
<proteinExistence type="predicted"/>
<evidence type="ECO:0000256" key="1">
    <source>
        <dbReference type="SAM" id="SignalP"/>
    </source>
</evidence>
<evidence type="ECO:0000313" key="3">
    <source>
        <dbReference type="Proteomes" id="UP001331561"/>
    </source>
</evidence>
<comment type="caution">
    <text evidence="2">The sequence shown here is derived from an EMBL/GenBank/DDBJ whole genome shotgun (WGS) entry which is preliminary data.</text>
</comment>
<feature type="chain" id="PRO_5045688690" evidence="1">
    <location>
        <begin position="22"/>
        <end position="162"/>
    </location>
</feature>
<protein>
    <submittedName>
        <fullName evidence="2">Uncharacterized protein</fullName>
    </submittedName>
</protein>
<dbReference type="EMBL" id="JAYXHS010000002">
    <property type="protein sequence ID" value="MEC5386373.1"/>
    <property type="molecule type" value="Genomic_DNA"/>
</dbReference>
<keyword evidence="1" id="KW-0732">Signal</keyword>
<dbReference type="Proteomes" id="UP001331561">
    <property type="component" value="Unassembled WGS sequence"/>
</dbReference>
<evidence type="ECO:0000313" key="2">
    <source>
        <dbReference type="EMBL" id="MEC5386373.1"/>
    </source>
</evidence>